<reference evidence="2" key="1">
    <citation type="submission" date="2020-02" db="EMBL/GenBank/DDBJ databases">
        <authorList>
            <person name="Meier V. D."/>
        </authorList>
    </citation>
    <scope>NUCLEOTIDE SEQUENCE</scope>
    <source>
        <strain evidence="2">AVDCRST_MAG18</strain>
    </source>
</reference>
<feature type="region of interest" description="Disordered" evidence="1">
    <location>
        <begin position="320"/>
        <end position="369"/>
    </location>
</feature>
<feature type="compositionally biased region" description="Basic and acidic residues" evidence="1">
    <location>
        <begin position="125"/>
        <end position="135"/>
    </location>
</feature>
<feature type="compositionally biased region" description="Basic residues" evidence="1">
    <location>
        <begin position="328"/>
        <end position="362"/>
    </location>
</feature>
<feature type="non-terminal residue" evidence="2">
    <location>
        <position position="1"/>
    </location>
</feature>
<feature type="compositionally biased region" description="Basic residues" evidence="1">
    <location>
        <begin position="435"/>
        <end position="453"/>
    </location>
</feature>
<feature type="region of interest" description="Disordered" evidence="1">
    <location>
        <begin position="23"/>
        <end position="50"/>
    </location>
</feature>
<feature type="non-terminal residue" evidence="2">
    <location>
        <position position="487"/>
    </location>
</feature>
<proteinExistence type="predicted"/>
<feature type="compositionally biased region" description="Basic residues" evidence="1">
    <location>
        <begin position="182"/>
        <end position="207"/>
    </location>
</feature>
<name>A0A6J4V7Q3_9BACT</name>
<dbReference type="EMBL" id="CADCWN010000145">
    <property type="protein sequence ID" value="CAA9569708.1"/>
    <property type="molecule type" value="Genomic_DNA"/>
</dbReference>
<feature type="region of interest" description="Disordered" evidence="1">
    <location>
        <begin position="107"/>
        <end position="161"/>
    </location>
</feature>
<sequence>GPLPAPRPPAPRPLPPAARRLQRARLGVRRDGCRPDLLRDRGDRPGVGAVAERARAGRLDRLRGDVHRRAPLGDLRRPLRAQADLPADPARLFDRHRAQRARLGARLAARPPLPGRPRGRGRVAGRLDPRERDVPRPAPGSADRHPGEFLGLRLDPGGDSRLLHRPARGVRLALGLLPRRAPRPLRLRPPPRRPRVAPLARQRRAARRGGGDPGGDRARERHRTRGDARGRPPRTGPNPAAAVRPALRCALVVGLPAAHGHALDPLVRDRLLLLRSLHLAPLAADRARLQPQRRVRQRADHHPGAGAGLLQRGLAGRALGSQADPRHLPPRLGRRRLAPRQRRRWRGSGHHAQHDRRARPRLGHADGGRPLLRVAPLLLQPRRVGRRLHLHAGAVPHHPARHRRGRGGGLRAARRDHRAIPGPLAPRRATDPDRHLRHVHARLPRRRGRRGPARRRDARQSPGATRRRRADHRTPPARPRPRRAARL</sequence>
<gene>
    <name evidence="2" type="ORF">AVDCRST_MAG18-1835</name>
</gene>
<evidence type="ECO:0000313" key="2">
    <source>
        <dbReference type="EMBL" id="CAA9569708.1"/>
    </source>
</evidence>
<feature type="compositionally biased region" description="Basic and acidic residues" evidence="1">
    <location>
        <begin position="214"/>
        <end position="230"/>
    </location>
</feature>
<feature type="region of interest" description="Disordered" evidence="1">
    <location>
        <begin position="182"/>
        <end position="241"/>
    </location>
</feature>
<accession>A0A6J4V7Q3</accession>
<organism evidence="2">
    <name type="scientific">uncultured Thermomicrobiales bacterium</name>
    <dbReference type="NCBI Taxonomy" id="1645740"/>
    <lineage>
        <taxon>Bacteria</taxon>
        <taxon>Pseudomonadati</taxon>
        <taxon>Thermomicrobiota</taxon>
        <taxon>Thermomicrobia</taxon>
        <taxon>Thermomicrobiales</taxon>
        <taxon>environmental samples</taxon>
    </lineage>
</organism>
<protein>
    <submittedName>
        <fullName evidence="2">Niacin transporter NiaP</fullName>
    </submittedName>
</protein>
<dbReference type="AlphaFoldDB" id="A0A6J4V7Q3"/>
<evidence type="ECO:0000256" key="1">
    <source>
        <dbReference type="SAM" id="MobiDB-lite"/>
    </source>
</evidence>
<feature type="compositionally biased region" description="Basic residues" evidence="1">
    <location>
        <begin position="398"/>
        <end position="417"/>
    </location>
</feature>
<feature type="region of interest" description="Disordered" evidence="1">
    <location>
        <begin position="391"/>
        <end position="487"/>
    </location>
</feature>
<feature type="compositionally biased region" description="Basic and acidic residues" evidence="1">
    <location>
        <begin position="28"/>
        <end position="44"/>
    </location>
</feature>